<dbReference type="RefSeq" id="WP_115029550.1">
    <property type="nucleotide sequence ID" value="NZ_UFYA01000001.1"/>
</dbReference>
<evidence type="ECO:0000313" key="3">
    <source>
        <dbReference type="Proteomes" id="UP000254118"/>
    </source>
</evidence>
<dbReference type="AlphaFoldDB" id="A0AA46BLU3"/>
<dbReference type="SUPFAM" id="SSF51735">
    <property type="entry name" value="NAD(P)-binding Rossmann-fold domains"/>
    <property type="match status" value="1"/>
</dbReference>
<protein>
    <submittedName>
        <fullName evidence="2">NADH-flavin reductase</fullName>
    </submittedName>
</protein>
<comment type="caution">
    <text evidence="2">The sequence shown here is derived from an EMBL/GenBank/DDBJ whole genome shotgun (WGS) entry which is preliminary data.</text>
</comment>
<accession>A0AA46BLU3</accession>
<dbReference type="InterPro" id="IPR036291">
    <property type="entry name" value="NAD(P)-bd_dom_sf"/>
</dbReference>
<proteinExistence type="predicted"/>
<dbReference type="InterPro" id="IPR016040">
    <property type="entry name" value="NAD(P)-bd_dom"/>
</dbReference>
<dbReference type="Proteomes" id="UP000254118">
    <property type="component" value="Unassembled WGS sequence"/>
</dbReference>
<dbReference type="GO" id="GO:0005737">
    <property type="term" value="C:cytoplasm"/>
    <property type="evidence" value="ECO:0007669"/>
    <property type="project" value="TreeGrafter"/>
</dbReference>
<organism evidence="2 3">
    <name type="scientific">Dermatophilus congolensis</name>
    <dbReference type="NCBI Taxonomy" id="1863"/>
    <lineage>
        <taxon>Bacteria</taxon>
        <taxon>Bacillati</taxon>
        <taxon>Actinomycetota</taxon>
        <taxon>Actinomycetes</taxon>
        <taxon>Micrococcales</taxon>
        <taxon>Dermatophilaceae</taxon>
        <taxon>Dermatophilus</taxon>
    </lineage>
</organism>
<evidence type="ECO:0000259" key="1">
    <source>
        <dbReference type="Pfam" id="PF13460"/>
    </source>
</evidence>
<dbReference type="PANTHER" id="PTHR48079:SF6">
    <property type="entry name" value="NAD(P)-BINDING DOMAIN-CONTAINING PROTEIN-RELATED"/>
    <property type="match status" value="1"/>
</dbReference>
<reference evidence="2 3" key="1">
    <citation type="submission" date="2018-06" db="EMBL/GenBank/DDBJ databases">
        <authorList>
            <consortium name="Pathogen Informatics"/>
            <person name="Doyle S."/>
        </authorList>
    </citation>
    <scope>NUCLEOTIDE SEQUENCE [LARGE SCALE GENOMIC DNA]</scope>
    <source>
        <strain evidence="2 3">NCTC7915</strain>
    </source>
</reference>
<dbReference type="Pfam" id="PF13460">
    <property type="entry name" value="NAD_binding_10"/>
    <property type="match status" value="1"/>
</dbReference>
<dbReference type="PANTHER" id="PTHR48079">
    <property type="entry name" value="PROTEIN YEEZ"/>
    <property type="match status" value="1"/>
</dbReference>
<feature type="domain" description="NAD(P)-binding" evidence="1">
    <location>
        <begin position="14"/>
        <end position="128"/>
    </location>
</feature>
<evidence type="ECO:0000313" key="2">
    <source>
        <dbReference type="EMBL" id="STD05576.1"/>
    </source>
</evidence>
<dbReference type="InterPro" id="IPR051783">
    <property type="entry name" value="NAD(P)-dependent_oxidoreduct"/>
</dbReference>
<dbReference type="GO" id="GO:0004029">
    <property type="term" value="F:aldehyde dehydrogenase (NAD+) activity"/>
    <property type="evidence" value="ECO:0007669"/>
    <property type="project" value="TreeGrafter"/>
</dbReference>
<name>A0AA46BLU3_9MICO</name>
<dbReference type="Gene3D" id="3.40.50.720">
    <property type="entry name" value="NAD(P)-binding Rossmann-like Domain"/>
    <property type="match status" value="1"/>
</dbReference>
<dbReference type="EMBL" id="UFYA01000001">
    <property type="protein sequence ID" value="STD05576.1"/>
    <property type="molecule type" value="Genomic_DNA"/>
</dbReference>
<sequence>MTNTPQPLHVLVTGASGYIGGELVPKLLANKHHVHVLTRNASSLDDRPWKNNITIIEGDAAAPQDLDRALTDTDVAYYLLHSMNSSKDFRAQEVKMATTFADAAERAHLKRIVYLGGIHPDHERLSEHMASRAEVGQIFLDSPVPTACLQAAVVLGAGSVSYQMLKHLTERLPLMLVPNWLRNQVQPIAIKDALHYLAGAATLPSDVNRTFDIACDEILTYENMMKRYAAAARLTPRIMLPIPLLTPDIASWWVGLVTPIDAGIARPLMGSLVHDVIAKENDIRDYLGTPPGGVTSYDDAIRAAMSDQKKH</sequence>
<gene>
    <name evidence="2" type="ORF">NCTC7915_00443</name>
</gene>